<dbReference type="HOGENOM" id="CLU_2593967_0_0_1"/>
<reference evidence="2" key="1">
    <citation type="submission" date="2015-04" db="UniProtKB">
        <authorList>
            <consortium name="EnsemblPlants"/>
        </authorList>
    </citation>
    <scope>IDENTIFICATION</scope>
</reference>
<dbReference type="EnsemblPlants" id="OPUNC07G01620.1">
    <property type="protein sequence ID" value="OPUNC07G01620.1"/>
    <property type="gene ID" value="OPUNC07G01620"/>
</dbReference>
<dbReference type="Proteomes" id="UP000026962">
    <property type="component" value="Chromosome 7"/>
</dbReference>
<protein>
    <submittedName>
        <fullName evidence="2">Uncharacterized protein</fullName>
    </submittedName>
</protein>
<feature type="region of interest" description="Disordered" evidence="1">
    <location>
        <begin position="1"/>
        <end position="24"/>
    </location>
</feature>
<evidence type="ECO:0000256" key="1">
    <source>
        <dbReference type="SAM" id="MobiDB-lite"/>
    </source>
</evidence>
<evidence type="ECO:0000313" key="3">
    <source>
        <dbReference type="Proteomes" id="UP000026962"/>
    </source>
</evidence>
<keyword evidence="3" id="KW-1185">Reference proteome</keyword>
<dbReference type="AlphaFoldDB" id="A0A0E0LGL4"/>
<dbReference type="Gramene" id="OPUNC07G01620.1">
    <property type="protein sequence ID" value="OPUNC07G01620.1"/>
    <property type="gene ID" value="OPUNC07G01620"/>
</dbReference>
<reference evidence="2" key="2">
    <citation type="submission" date="2018-05" db="EMBL/GenBank/DDBJ databases">
        <title>OpunRS2 (Oryza punctata Reference Sequence Version 2).</title>
        <authorList>
            <person name="Zhang J."/>
            <person name="Kudrna D."/>
            <person name="Lee S."/>
            <person name="Talag J."/>
            <person name="Welchert J."/>
            <person name="Wing R.A."/>
        </authorList>
    </citation>
    <scope>NUCLEOTIDE SEQUENCE [LARGE SCALE GENOMIC DNA]</scope>
</reference>
<evidence type="ECO:0000313" key="2">
    <source>
        <dbReference type="EnsemblPlants" id="OPUNC07G01620.1"/>
    </source>
</evidence>
<proteinExistence type="predicted"/>
<organism evidence="2">
    <name type="scientific">Oryza punctata</name>
    <name type="common">Red rice</name>
    <dbReference type="NCBI Taxonomy" id="4537"/>
    <lineage>
        <taxon>Eukaryota</taxon>
        <taxon>Viridiplantae</taxon>
        <taxon>Streptophyta</taxon>
        <taxon>Embryophyta</taxon>
        <taxon>Tracheophyta</taxon>
        <taxon>Spermatophyta</taxon>
        <taxon>Magnoliopsida</taxon>
        <taxon>Liliopsida</taxon>
        <taxon>Poales</taxon>
        <taxon>Poaceae</taxon>
        <taxon>BOP clade</taxon>
        <taxon>Oryzoideae</taxon>
        <taxon>Oryzeae</taxon>
        <taxon>Oryzinae</taxon>
        <taxon>Oryza</taxon>
    </lineage>
</organism>
<sequence>MTSWNSQRGKSMKKYYSSGPDCKRAHRHRIRSNGQNRFEPHLQADVSCKLRIRIRLVLLTTATTRRRHCSRLRSPSSIGV</sequence>
<accession>A0A0E0LGL4</accession>
<name>A0A0E0LGL4_ORYPU</name>